<dbReference type="InterPro" id="IPR011545">
    <property type="entry name" value="DEAD/DEAH_box_helicase_dom"/>
</dbReference>
<dbReference type="GO" id="GO:0051607">
    <property type="term" value="P:defense response to virus"/>
    <property type="evidence" value="ECO:0007669"/>
    <property type="project" value="UniProtKB-KW"/>
</dbReference>
<dbReference type="Gene3D" id="3.40.50.300">
    <property type="entry name" value="P-loop containing nucleotide triphosphate hydrolases"/>
    <property type="match status" value="2"/>
</dbReference>
<dbReference type="PANTHER" id="PTHR47963">
    <property type="entry name" value="DEAD-BOX ATP-DEPENDENT RNA HELICASE 47, MITOCHONDRIAL"/>
    <property type="match status" value="1"/>
</dbReference>
<dbReference type="GO" id="GO:0003724">
    <property type="term" value="F:RNA helicase activity"/>
    <property type="evidence" value="ECO:0007669"/>
    <property type="project" value="TreeGrafter"/>
</dbReference>
<dbReference type="SMART" id="SM00487">
    <property type="entry name" value="DEXDc"/>
    <property type="match status" value="1"/>
</dbReference>
<dbReference type="AlphaFoldDB" id="A0A2N5E4V5"/>
<accession>A0A2N5E4V5</accession>
<dbReference type="OrthoDB" id="9810236at2"/>
<evidence type="ECO:0000256" key="8">
    <source>
        <dbReference type="ARBA" id="ARBA00022840"/>
    </source>
</evidence>
<dbReference type="GO" id="GO:0004518">
    <property type="term" value="F:nuclease activity"/>
    <property type="evidence" value="ECO:0007669"/>
    <property type="project" value="UniProtKB-KW"/>
</dbReference>
<dbReference type="GO" id="GO:0016787">
    <property type="term" value="F:hydrolase activity"/>
    <property type="evidence" value="ECO:0007669"/>
    <property type="project" value="UniProtKB-KW"/>
</dbReference>
<organism evidence="12 13">
    <name type="scientific">Chimaeribacter coloradensis</name>
    <dbReference type="NCBI Taxonomy" id="2060068"/>
    <lineage>
        <taxon>Bacteria</taxon>
        <taxon>Pseudomonadati</taxon>
        <taxon>Pseudomonadota</taxon>
        <taxon>Gammaproteobacteria</taxon>
        <taxon>Enterobacterales</taxon>
        <taxon>Yersiniaceae</taxon>
        <taxon>Chimaeribacter</taxon>
    </lineage>
</organism>
<dbReference type="InterPro" id="IPR006474">
    <property type="entry name" value="Helicase_Cas3_CRISPR-ass_core"/>
</dbReference>
<dbReference type="InterPro" id="IPR027417">
    <property type="entry name" value="P-loop_NTPase"/>
</dbReference>
<evidence type="ECO:0000256" key="4">
    <source>
        <dbReference type="ARBA" id="ARBA00022723"/>
    </source>
</evidence>
<keyword evidence="6" id="KW-0378">Hydrolase</keyword>
<sequence length="873" mass="95725">MRPPKNITSDLPGIPYRQCPAKTWQRQDNKIVLGQDVFTHCLIVGHIARRLIALFPVALRRVLFPSGSALSAASHDVGKVSPTFAEKLLRALGDYLPNTHPALRHSNPSLEAQWGGHAGVSQLTLAALRVPPYVAEIAGQHHGFSPPVAHYHAAQPVFGGETWQAERAALLAALQQEMQEPWPALNPAQARALAGLTTVADWIGSGKAFDDPAQPWEPKIEPALAAAGFMPFHLKPGLSFAQIFGFAPHPAQQQLVAGLDGPGVYLLEAPMGMGKTEAALYAAYTALQAGYATGIYFALPTQLTSNKIYERFTPFLNAILAEEGPNRRALLLHSQAWLAHTALGEEGEPGQSWFDQSKRGLLAPFAVGTLDQALMAAMHVKHGFVRAFGLAGKVVILDEVHTYDAYTGTIMDALVALLKALHCTVIVLSATLSNARRAALLGQPVCGDRAAAHSRSPSSLPYPLISALSANGLNEVPLTPPPSHRVALAWCREAEAREEALRRAKAGQQVLWIENSVADAQTCFLDLAARAAAEGVACGLLHSRYTAADRQQREAEWVTLFGKTGHTRRGLQGRILFGSPVLEQSLDCDADFLITRFCPTDMLLQRLGRLWRHRETPRPAEARCEAWIIAPDLHAACENPALFGRSRSVYSPYVLCRSLEVWSARTHLTLPEDIRPLIEATYSPRPEQGAMRKWLHQLDHGVRGQRGRLALQQLARLSLSFDGITLPEHKAATRYSETESADLLLLRQIRFLPGQHATQLTLLDGRVLHLPHRRSALNPPEWRALAATLAQQVVRVPAHQAPAALPRRLLAEAGFHHCFSLGDPAQDEALLRVARVNPDGSMQGWQCDSLNERYRLDYSLPLGFRAREYKEMS</sequence>
<dbReference type="GO" id="GO:0005524">
    <property type="term" value="F:ATP binding"/>
    <property type="evidence" value="ECO:0007669"/>
    <property type="project" value="UniProtKB-KW"/>
</dbReference>
<keyword evidence="3" id="KW-0540">Nuclease</keyword>
<dbReference type="InterPro" id="IPR050547">
    <property type="entry name" value="DEAD_box_RNA_helicases"/>
</dbReference>
<dbReference type="EMBL" id="PJZH01000007">
    <property type="protein sequence ID" value="PLR36018.1"/>
    <property type="molecule type" value="Genomic_DNA"/>
</dbReference>
<keyword evidence="9" id="KW-0051">Antiviral defense</keyword>
<comment type="similarity">
    <text evidence="2">In the central section; belongs to the CRISPR-associated helicase Cas3 family.</text>
</comment>
<dbReference type="GO" id="GO:0003723">
    <property type="term" value="F:RNA binding"/>
    <property type="evidence" value="ECO:0007669"/>
    <property type="project" value="TreeGrafter"/>
</dbReference>
<feature type="domain" description="HD Cas3-type" evidence="11">
    <location>
        <begin position="30"/>
        <end position="203"/>
    </location>
</feature>
<feature type="domain" description="Helicase ATP-binding" evidence="10">
    <location>
        <begin position="256"/>
        <end position="440"/>
    </location>
</feature>
<dbReference type="GO" id="GO:0046872">
    <property type="term" value="F:metal ion binding"/>
    <property type="evidence" value="ECO:0007669"/>
    <property type="project" value="UniProtKB-KW"/>
</dbReference>
<dbReference type="Pfam" id="PF18019">
    <property type="entry name" value="Cas3_HD"/>
    <property type="match status" value="1"/>
</dbReference>
<evidence type="ECO:0000256" key="5">
    <source>
        <dbReference type="ARBA" id="ARBA00022741"/>
    </source>
</evidence>
<evidence type="ECO:0000256" key="9">
    <source>
        <dbReference type="ARBA" id="ARBA00023118"/>
    </source>
</evidence>
<dbReference type="InterPro" id="IPR006483">
    <property type="entry name" value="CRISPR-assoc_Cas3_HD"/>
</dbReference>
<comment type="similarity">
    <text evidence="1">In the N-terminal section; belongs to the CRISPR-associated nuclease Cas3-HD family.</text>
</comment>
<keyword evidence="7" id="KW-0347">Helicase</keyword>
<evidence type="ECO:0000256" key="2">
    <source>
        <dbReference type="ARBA" id="ARBA00009046"/>
    </source>
</evidence>
<evidence type="ECO:0000256" key="1">
    <source>
        <dbReference type="ARBA" id="ARBA00006847"/>
    </source>
</evidence>
<protein>
    <submittedName>
        <fullName evidence="12">CRISPR-associated helicase Cas3</fullName>
    </submittedName>
</protein>
<evidence type="ECO:0000259" key="11">
    <source>
        <dbReference type="PROSITE" id="PS51643"/>
    </source>
</evidence>
<keyword evidence="13" id="KW-1185">Reference proteome</keyword>
<evidence type="ECO:0000313" key="12">
    <source>
        <dbReference type="EMBL" id="PLR36018.1"/>
    </source>
</evidence>
<dbReference type="InterPro" id="IPR054712">
    <property type="entry name" value="Cas3-like_dom"/>
</dbReference>
<dbReference type="InterPro" id="IPR014001">
    <property type="entry name" value="Helicase_ATP-bd"/>
</dbReference>
<evidence type="ECO:0000313" key="13">
    <source>
        <dbReference type="Proteomes" id="UP000234503"/>
    </source>
</evidence>
<dbReference type="InterPro" id="IPR038257">
    <property type="entry name" value="CRISPR-assoc_Cas3_HD_sf"/>
</dbReference>
<evidence type="ECO:0000256" key="6">
    <source>
        <dbReference type="ARBA" id="ARBA00022801"/>
    </source>
</evidence>
<dbReference type="Pfam" id="PF00270">
    <property type="entry name" value="DEAD"/>
    <property type="match status" value="1"/>
</dbReference>
<reference evidence="12 13" key="1">
    <citation type="submission" date="2017-12" db="EMBL/GenBank/DDBJ databases">
        <title>Characterization of six clinical isolates of Enterochimera gen. nov., a novel genus of the Yersiniaciae family and the three species Enterochimera arupensis sp. nov., Enterochimera coloradensis sp. nov, and Enterochimera californica sp. nov.</title>
        <authorList>
            <person name="Rossi A."/>
            <person name="Fisher M."/>
        </authorList>
    </citation>
    <scope>NUCLEOTIDE SEQUENCE [LARGE SCALE GENOMIC DNA]</scope>
    <source>
        <strain evidence="13">2016-Iso4</strain>
    </source>
</reference>
<dbReference type="Pfam" id="PF22590">
    <property type="entry name" value="Cas3-like_C_2"/>
    <property type="match status" value="1"/>
</dbReference>
<name>A0A2N5E4V5_9GAMM</name>
<proteinExistence type="inferred from homology"/>
<dbReference type="PROSITE" id="PS51192">
    <property type="entry name" value="HELICASE_ATP_BIND_1"/>
    <property type="match status" value="1"/>
</dbReference>
<keyword evidence="4" id="KW-0479">Metal-binding</keyword>
<evidence type="ECO:0000256" key="7">
    <source>
        <dbReference type="ARBA" id="ARBA00022806"/>
    </source>
</evidence>
<evidence type="ECO:0000259" key="10">
    <source>
        <dbReference type="PROSITE" id="PS51192"/>
    </source>
</evidence>
<dbReference type="RefSeq" id="WP_101824188.1">
    <property type="nucleotide sequence ID" value="NZ_PJZH01000007.1"/>
</dbReference>
<dbReference type="PROSITE" id="PS51643">
    <property type="entry name" value="HD_CAS3"/>
    <property type="match status" value="1"/>
</dbReference>
<evidence type="ECO:0000256" key="3">
    <source>
        <dbReference type="ARBA" id="ARBA00022722"/>
    </source>
</evidence>
<keyword evidence="5" id="KW-0547">Nucleotide-binding</keyword>
<keyword evidence="8" id="KW-0067">ATP-binding</keyword>
<dbReference type="NCBIfam" id="TIGR01587">
    <property type="entry name" value="cas3_core"/>
    <property type="match status" value="1"/>
</dbReference>
<dbReference type="Gene3D" id="1.10.3210.30">
    <property type="match status" value="1"/>
</dbReference>
<dbReference type="SUPFAM" id="SSF52540">
    <property type="entry name" value="P-loop containing nucleoside triphosphate hydrolases"/>
    <property type="match status" value="1"/>
</dbReference>
<dbReference type="PANTHER" id="PTHR47963:SF9">
    <property type="entry name" value="CRISPR-ASSOCIATED ENDONUCLEASE_HELICASE CAS3"/>
    <property type="match status" value="1"/>
</dbReference>
<dbReference type="Proteomes" id="UP000234503">
    <property type="component" value="Unassembled WGS sequence"/>
</dbReference>
<dbReference type="CDD" id="cd17930">
    <property type="entry name" value="DEXHc_cas3"/>
    <property type="match status" value="1"/>
</dbReference>
<comment type="caution">
    <text evidence="12">The sequence shown here is derived from an EMBL/GenBank/DDBJ whole genome shotgun (WGS) entry which is preliminary data.</text>
</comment>
<gene>
    <name evidence="12" type="primary">cas3</name>
    <name evidence="12" type="ORF">CYR32_09695</name>
</gene>